<dbReference type="InterPro" id="IPR056920">
    <property type="entry name" value="PRTase-CE"/>
</dbReference>
<feature type="domain" description="PRTase-CE" evidence="1">
    <location>
        <begin position="55"/>
        <end position="364"/>
    </location>
</feature>
<dbReference type="RefSeq" id="WP_027033471.1">
    <property type="nucleotide sequence ID" value="NZ_CP033367.1"/>
</dbReference>
<organism evidence="2 3">
    <name type="scientific">Mesorhizobium loti R88b</name>
    <dbReference type="NCBI Taxonomy" id="935548"/>
    <lineage>
        <taxon>Bacteria</taxon>
        <taxon>Pseudomonadati</taxon>
        <taxon>Pseudomonadota</taxon>
        <taxon>Alphaproteobacteria</taxon>
        <taxon>Hyphomicrobiales</taxon>
        <taxon>Phyllobacteriaceae</taxon>
        <taxon>Mesorhizobium</taxon>
    </lineage>
</organism>
<reference evidence="2 3" key="1">
    <citation type="submission" date="2018-10" db="EMBL/GenBank/DDBJ databases">
        <authorList>
            <person name="Perry B.J."/>
            <person name="Sullivan J.T."/>
            <person name="Murphy R.J.T."/>
            <person name="Ramsay J.P."/>
            <person name="Ronson C.W."/>
        </authorList>
    </citation>
    <scope>NUCLEOTIDE SEQUENCE [LARGE SCALE GENOMIC DNA]</scope>
    <source>
        <strain evidence="2 3">R88b</strain>
    </source>
</reference>
<accession>A0A6M7X272</accession>
<dbReference type="GeneID" id="66686040"/>
<gene>
    <name evidence="2" type="ORF">EB235_32175</name>
</gene>
<dbReference type="AlphaFoldDB" id="A0A6M7X272"/>
<evidence type="ECO:0000313" key="2">
    <source>
        <dbReference type="EMBL" id="QKD05571.1"/>
    </source>
</evidence>
<sequence>MRKDLAESLLAKIMEWSDEEKAAERAYLESFASYKYDEYQQFSPGKRFIESLALWLGQFTGGEERREAYNFVRKRLLFISTDEMNHLVELTFPTIIRPILIADTATELGVDPHKVKAIVDTVEYRTRLRQTLVLGLSDGARTDWFRRANPQEMSNEQVFHAYDVSDPKSEGMVQDLRKHLTKILGREPHDHEARFRYIVLLDDFTGSGTSFIREDGQGGWTGKIAKIVSGLMKAGNLGDAIANSGVKIIIILYVAGDQAIEHIESRLPKLTFGKGTVEFEVVHKLGETTPLDDASDSPILGLVADDRYFDDDADDEHSKVGGTSKRYGFANCRLPLVLAHNTPNNSIYLLWAEDDQSVRGLFPRVSRHRKLQ</sequence>
<evidence type="ECO:0000313" key="3">
    <source>
        <dbReference type="Proteomes" id="UP000503017"/>
    </source>
</evidence>
<dbReference type="Pfam" id="PF24390">
    <property type="entry name" value="PRTase-CE"/>
    <property type="match status" value="1"/>
</dbReference>
<dbReference type="Proteomes" id="UP000503017">
    <property type="component" value="Chromosome"/>
</dbReference>
<evidence type="ECO:0000259" key="1">
    <source>
        <dbReference type="Pfam" id="PF24390"/>
    </source>
</evidence>
<protein>
    <recommendedName>
        <fullName evidence="1">PRTase-CE domain-containing protein</fullName>
    </recommendedName>
</protein>
<proteinExistence type="predicted"/>
<name>A0A6M7X272_RHILI</name>
<dbReference type="EMBL" id="CP033367">
    <property type="protein sequence ID" value="QKD05571.1"/>
    <property type="molecule type" value="Genomic_DNA"/>
</dbReference>